<dbReference type="PANTHER" id="PTHR11545:SF3">
    <property type="entry name" value="LARGE RIBOSOMAL SUBUNIT PROTEIN UL13"/>
    <property type="match status" value="1"/>
</dbReference>
<dbReference type="PANTHER" id="PTHR11545">
    <property type="entry name" value="RIBOSOMAL PROTEIN L13"/>
    <property type="match status" value="1"/>
</dbReference>
<dbReference type="InterPro" id="IPR005755">
    <property type="entry name" value="Ribosomal_uL13_euk/arc"/>
</dbReference>
<name>A0A674J3Z8_9SAUR</name>
<gene>
    <name evidence="6" type="primary">RPL13A</name>
</gene>
<protein>
    <recommendedName>
        <fullName evidence="4">Large ribosomal subunit protein uL13</fullName>
    </recommendedName>
    <alternativeName>
        <fullName evidence="5">60S ribosomal protein L13a</fullName>
    </alternativeName>
</protein>
<keyword evidence="2" id="KW-0689">Ribosomal protein</keyword>
<dbReference type="InterPro" id="IPR005823">
    <property type="entry name" value="Ribosomal_uL13_bac-type"/>
</dbReference>
<dbReference type="GO" id="GO:0022625">
    <property type="term" value="C:cytosolic large ribosomal subunit"/>
    <property type="evidence" value="ECO:0007669"/>
    <property type="project" value="TreeGrafter"/>
</dbReference>
<comment type="similarity">
    <text evidence="1">Belongs to the universal ribosomal protein uL13 family.</text>
</comment>
<evidence type="ECO:0000313" key="6">
    <source>
        <dbReference type="Ensembl" id="ENSTMTP00000014642.1"/>
    </source>
</evidence>
<organism evidence="6 7">
    <name type="scientific">Terrapene triunguis</name>
    <name type="common">Three-toed box turtle</name>
    <dbReference type="NCBI Taxonomy" id="2587831"/>
    <lineage>
        <taxon>Eukaryota</taxon>
        <taxon>Metazoa</taxon>
        <taxon>Chordata</taxon>
        <taxon>Craniata</taxon>
        <taxon>Vertebrata</taxon>
        <taxon>Euteleostomi</taxon>
        <taxon>Archelosauria</taxon>
        <taxon>Testudinata</taxon>
        <taxon>Testudines</taxon>
        <taxon>Cryptodira</taxon>
        <taxon>Durocryptodira</taxon>
        <taxon>Testudinoidea</taxon>
        <taxon>Emydidae</taxon>
        <taxon>Terrapene</taxon>
    </lineage>
</organism>
<evidence type="ECO:0000256" key="1">
    <source>
        <dbReference type="ARBA" id="ARBA00006227"/>
    </source>
</evidence>
<evidence type="ECO:0000256" key="4">
    <source>
        <dbReference type="ARBA" id="ARBA00035201"/>
    </source>
</evidence>
<proteinExistence type="inferred from homology"/>
<dbReference type="GO" id="GO:0017148">
    <property type="term" value="P:negative regulation of translation"/>
    <property type="evidence" value="ECO:0007669"/>
    <property type="project" value="TreeGrafter"/>
</dbReference>
<dbReference type="NCBIfam" id="TIGR01077">
    <property type="entry name" value="L13_A_E"/>
    <property type="match status" value="1"/>
</dbReference>
<evidence type="ECO:0000313" key="7">
    <source>
        <dbReference type="Proteomes" id="UP000472274"/>
    </source>
</evidence>
<reference evidence="6" key="2">
    <citation type="submission" date="2025-09" db="UniProtKB">
        <authorList>
            <consortium name="Ensembl"/>
        </authorList>
    </citation>
    <scope>IDENTIFICATION</scope>
</reference>
<dbReference type="Gene3D" id="3.90.1180.10">
    <property type="entry name" value="Ribosomal protein L13"/>
    <property type="match status" value="1"/>
</dbReference>
<dbReference type="InterPro" id="IPR005822">
    <property type="entry name" value="Ribosomal_uL13"/>
</dbReference>
<evidence type="ECO:0000256" key="3">
    <source>
        <dbReference type="ARBA" id="ARBA00023274"/>
    </source>
</evidence>
<dbReference type="SUPFAM" id="SSF52161">
    <property type="entry name" value="Ribosomal protein L13"/>
    <property type="match status" value="1"/>
</dbReference>
<accession>A0A674J3Z8</accession>
<keyword evidence="3" id="KW-0687">Ribonucleoprotein</keyword>
<dbReference type="Gene3D" id="6.10.250.3250">
    <property type="match status" value="1"/>
</dbReference>
<dbReference type="Pfam" id="PF00572">
    <property type="entry name" value="Ribosomal_L13"/>
    <property type="match status" value="1"/>
</dbReference>
<dbReference type="GO" id="GO:0003729">
    <property type="term" value="F:mRNA binding"/>
    <property type="evidence" value="ECO:0007669"/>
    <property type="project" value="TreeGrafter"/>
</dbReference>
<dbReference type="PIRSF" id="PIRSF002181">
    <property type="entry name" value="Ribosomal_L13"/>
    <property type="match status" value="1"/>
</dbReference>
<keyword evidence="7" id="KW-1185">Reference proteome</keyword>
<evidence type="ECO:0000256" key="5">
    <source>
        <dbReference type="ARBA" id="ARBA00035367"/>
    </source>
</evidence>
<dbReference type="Proteomes" id="UP000472274">
    <property type="component" value="Unplaced"/>
</dbReference>
<reference evidence="6" key="1">
    <citation type="submission" date="2025-08" db="UniProtKB">
        <authorList>
            <consortium name="Ensembl"/>
        </authorList>
    </citation>
    <scope>IDENTIFICATION</scope>
</reference>
<dbReference type="AlphaFoldDB" id="A0A674J3Z8"/>
<dbReference type="GeneTree" id="ENSGT00390000010799"/>
<dbReference type="GO" id="GO:0006412">
    <property type="term" value="P:translation"/>
    <property type="evidence" value="ECO:0007669"/>
    <property type="project" value="InterPro"/>
</dbReference>
<dbReference type="CDD" id="cd00392">
    <property type="entry name" value="Ribosomal_L13"/>
    <property type="match status" value="1"/>
</dbReference>
<dbReference type="GO" id="GO:0003735">
    <property type="term" value="F:structural constituent of ribosome"/>
    <property type="evidence" value="ECO:0007669"/>
    <property type="project" value="InterPro"/>
</dbReference>
<sequence length="159" mass="18652">WVLVIDGRGHLLGRLAAMVAKQVLLGRKVVVVRCEGINISGNFYRNKLKYLAFLRKRMNTNPSRGPYHFRAPSRIFWRTVRVVRLKPTRKFAFLGRLAHEVGWKYQAITSTLEEKRKEKAKLHYNKKKKLMKLQKQAEKNVEGKISRYTDVLKQYGILV</sequence>
<dbReference type="FunFam" id="6.10.250.3250:FF:000001">
    <property type="entry name" value="60S ribosomal protein L13a"/>
    <property type="match status" value="1"/>
</dbReference>
<dbReference type="Ensembl" id="ENSTMTT00000015144.1">
    <property type="protein sequence ID" value="ENSTMTP00000014642.1"/>
    <property type="gene ID" value="ENSTMTG00000010594.1"/>
</dbReference>
<evidence type="ECO:0000256" key="2">
    <source>
        <dbReference type="ARBA" id="ARBA00022980"/>
    </source>
</evidence>
<dbReference type="InterPro" id="IPR036899">
    <property type="entry name" value="Ribosomal_uL13_sf"/>
</dbReference>